<dbReference type="Proteomes" id="UP000011115">
    <property type="component" value="Unassembled WGS sequence"/>
</dbReference>
<accession>M1DG57</accession>
<dbReference type="HOGENOM" id="CLU_1920804_0_0_1"/>
<name>M1DG57_SOLTU</name>
<keyword evidence="2" id="KW-1185">Reference proteome</keyword>
<reference evidence="1" key="2">
    <citation type="submission" date="2015-06" db="UniProtKB">
        <authorList>
            <consortium name="EnsemblPlants"/>
        </authorList>
    </citation>
    <scope>IDENTIFICATION</scope>
    <source>
        <strain evidence="1">DM1-3 516 R44</strain>
    </source>
</reference>
<proteinExistence type="predicted"/>
<dbReference type="InParanoid" id="M1DG57"/>
<reference evidence="2" key="1">
    <citation type="journal article" date="2011" name="Nature">
        <title>Genome sequence and analysis of the tuber crop potato.</title>
        <authorList>
            <consortium name="The Potato Genome Sequencing Consortium"/>
        </authorList>
    </citation>
    <scope>NUCLEOTIDE SEQUENCE [LARGE SCALE GENOMIC DNA]</scope>
    <source>
        <strain evidence="2">cv. DM1-3 516 R44</strain>
    </source>
</reference>
<dbReference type="EnsemblPlants" id="PGSC0003DMT400088523">
    <property type="protein sequence ID" value="PGSC0003DMT400088523"/>
    <property type="gene ID" value="PGSC0003DMG400038094"/>
</dbReference>
<protein>
    <submittedName>
        <fullName evidence="1">Uncharacterized protein</fullName>
    </submittedName>
</protein>
<evidence type="ECO:0000313" key="2">
    <source>
        <dbReference type="Proteomes" id="UP000011115"/>
    </source>
</evidence>
<sequence>MVCAGQPWFKFRYTGKRYLTHRPQPRGVDPSTGCGSSRGYCLRYLDFDTKAWAQLSKKEQRRLNEQRNENLRITEPIRCVTKWSYLIVCSSVLSLEEKDKIDGENEKLVCHRVVPRINTTSPNDPKHDDAEG</sequence>
<dbReference type="PaxDb" id="4113-PGSC0003DMT400088523"/>
<dbReference type="Gramene" id="PGSC0003DMT400088523">
    <property type="protein sequence ID" value="PGSC0003DMT400088523"/>
    <property type="gene ID" value="PGSC0003DMG400038094"/>
</dbReference>
<organism evidence="1 2">
    <name type="scientific">Solanum tuberosum</name>
    <name type="common">Potato</name>
    <dbReference type="NCBI Taxonomy" id="4113"/>
    <lineage>
        <taxon>Eukaryota</taxon>
        <taxon>Viridiplantae</taxon>
        <taxon>Streptophyta</taxon>
        <taxon>Embryophyta</taxon>
        <taxon>Tracheophyta</taxon>
        <taxon>Spermatophyta</taxon>
        <taxon>Magnoliopsida</taxon>
        <taxon>eudicotyledons</taxon>
        <taxon>Gunneridae</taxon>
        <taxon>Pentapetalae</taxon>
        <taxon>asterids</taxon>
        <taxon>lamiids</taxon>
        <taxon>Solanales</taxon>
        <taxon>Solanaceae</taxon>
        <taxon>Solanoideae</taxon>
        <taxon>Solaneae</taxon>
        <taxon>Solanum</taxon>
    </lineage>
</organism>
<dbReference type="AlphaFoldDB" id="M1DG57"/>
<evidence type="ECO:0000313" key="1">
    <source>
        <dbReference type="EnsemblPlants" id="PGSC0003DMT400088523"/>
    </source>
</evidence>